<dbReference type="PANTHER" id="PTHR43382:SF2">
    <property type="entry name" value="BIFUNCTIONAL GLUTAMATE_PROLINE--TRNA LIGASE"/>
    <property type="match status" value="1"/>
</dbReference>
<dbReference type="InterPro" id="IPR036621">
    <property type="entry name" value="Anticodon-bd_dom_sf"/>
</dbReference>
<dbReference type="PANTHER" id="PTHR43382">
    <property type="entry name" value="PROLYL-TRNA SYNTHETASE"/>
    <property type="match status" value="1"/>
</dbReference>
<organism evidence="10 11">
    <name type="scientific">Sesamum angolense</name>
    <dbReference type="NCBI Taxonomy" id="2727404"/>
    <lineage>
        <taxon>Eukaryota</taxon>
        <taxon>Viridiplantae</taxon>
        <taxon>Streptophyta</taxon>
        <taxon>Embryophyta</taxon>
        <taxon>Tracheophyta</taxon>
        <taxon>Spermatophyta</taxon>
        <taxon>Magnoliopsida</taxon>
        <taxon>eudicotyledons</taxon>
        <taxon>Gunneridae</taxon>
        <taxon>Pentapetalae</taxon>
        <taxon>asterids</taxon>
        <taxon>lamiids</taxon>
        <taxon>Lamiales</taxon>
        <taxon>Pedaliaceae</taxon>
        <taxon>Sesamum</taxon>
    </lineage>
</organism>
<reference evidence="10" key="2">
    <citation type="journal article" date="2024" name="Plant">
        <title>Genomic evolution and insights into agronomic trait innovations of Sesamum species.</title>
        <authorList>
            <person name="Miao H."/>
            <person name="Wang L."/>
            <person name="Qu L."/>
            <person name="Liu H."/>
            <person name="Sun Y."/>
            <person name="Le M."/>
            <person name="Wang Q."/>
            <person name="Wei S."/>
            <person name="Zheng Y."/>
            <person name="Lin W."/>
            <person name="Duan Y."/>
            <person name="Cao H."/>
            <person name="Xiong S."/>
            <person name="Wang X."/>
            <person name="Wei L."/>
            <person name="Li C."/>
            <person name="Ma Q."/>
            <person name="Ju M."/>
            <person name="Zhao R."/>
            <person name="Li G."/>
            <person name="Mu C."/>
            <person name="Tian Q."/>
            <person name="Mei H."/>
            <person name="Zhang T."/>
            <person name="Gao T."/>
            <person name="Zhang H."/>
        </authorList>
    </citation>
    <scope>NUCLEOTIDE SEQUENCE</scope>
    <source>
        <strain evidence="10">K16</strain>
    </source>
</reference>
<dbReference type="Pfam" id="PF00587">
    <property type="entry name" value="tRNA-synt_2b"/>
    <property type="match status" value="1"/>
</dbReference>
<comment type="catalytic activity">
    <reaction evidence="8">
        <text>tRNA(Pro) + L-proline + ATP = L-prolyl-tRNA(Pro) + AMP + diphosphate</text>
        <dbReference type="Rhea" id="RHEA:14305"/>
        <dbReference type="Rhea" id="RHEA-COMP:9700"/>
        <dbReference type="Rhea" id="RHEA-COMP:9702"/>
        <dbReference type="ChEBI" id="CHEBI:30616"/>
        <dbReference type="ChEBI" id="CHEBI:33019"/>
        <dbReference type="ChEBI" id="CHEBI:60039"/>
        <dbReference type="ChEBI" id="CHEBI:78442"/>
        <dbReference type="ChEBI" id="CHEBI:78532"/>
        <dbReference type="ChEBI" id="CHEBI:456215"/>
        <dbReference type="EC" id="6.1.1.15"/>
    </reaction>
</comment>
<comment type="caution">
    <text evidence="10">The sequence shown here is derived from an EMBL/GenBank/DDBJ whole genome shotgun (WGS) entry which is preliminary data.</text>
</comment>
<dbReference type="GO" id="GO:0004827">
    <property type="term" value="F:proline-tRNA ligase activity"/>
    <property type="evidence" value="ECO:0007669"/>
    <property type="project" value="UniProtKB-EC"/>
</dbReference>
<dbReference type="EC" id="6.1.1.15" evidence="1"/>
<dbReference type="PROSITE" id="PS50862">
    <property type="entry name" value="AA_TRNA_LIGASE_II"/>
    <property type="match status" value="1"/>
</dbReference>
<name>A0AAE1WNJ9_9LAMI</name>
<dbReference type="FunFam" id="3.40.50.800:FF:000005">
    <property type="entry name" value="bifunctional glutamate/proline--tRNA ligase"/>
    <property type="match status" value="1"/>
</dbReference>
<dbReference type="GO" id="GO:0005524">
    <property type="term" value="F:ATP binding"/>
    <property type="evidence" value="ECO:0007669"/>
    <property type="project" value="UniProtKB-KW"/>
</dbReference>
<dbReference type="InterPro" id="IPR004499">
    <property type="entry name" value="Pro-tRNA-ligase_IIa_arc-type"/>
</dbReference>
<dbReference type="PRINTS" id="PR01046">
    <property type="entry name" value="TRNASYNTHPRO"/>
</dbReference>
<dbReference type="Gene3D" id="3.30.110.30">
    <property type="entry name" value="C-terminal domain of ProRS"/>
    <property type="match status" value="1"/>
</dbReference>
<accession>A0AAE1WNJ9</accession>
<dbReference type="SUPFAM" id="SSF64586">
    <property type="entry name" value="C-terminal domain of ProRS"/>
    <property type="match status" value="1"/>
</dbReference>
<gene>
    <name evidence="10" type="ORF">Sango_1509600</name>
</gene>
<dbReference type="FunFam" id="3.30.110.30:FF:000003">
    <property type="entry name" value="Proline--tRNA ligase, cytoplasmic"/>
    <property type="match status" value="1"/>
</dbReference>
<dbReference type="GO" id="GO:0006433">
    <property type="term" value="P:prolyl-tRNA aminoacylation"/>
    <property type="evidence" value="ECO:0007669"/>
    <property type="project" value="InterPro"/>
</dbReference>
<dbReference type="InterPro" id="IPR045864">
    <property type="entry name" value="aa-tRNA-synth_II/BPL/LPL"/>
</dbReference>
<dbReference type="InterPro" id="IPR017449">
    <property type="entry name" value="Pro-tRNA_synth_II"/>
</dbReference>
<sequence length="513" mass="58349">MAGKDAKSAAAKGKKKEVKKETGLGLSYKKDENFGEWYSEVVVNGEMIEYYDISGCYILRPWAMSIWEIMQDNRFPLLLASGEKDHIEGFAPEQYMHFDNRSLCLHQYLVLGKEGFDSNAQDLTGFVLANPILGVLKQLKNVIQVAWVTKSGESELEMPIAIRPTSETVMYPYFSKWIRGHRDLPLRLNQWCNVVRWEFSNPTPFIRSREFLWQEGHTAFATKEEADTEVLDILELYRRIYEEFLAVPVIKGKKSFCPKHRRGVQGATSHCLGQNFAKMFEINFENEKGEKAMIGVMIMVHGDDKGLVLPPKVASIQVIVIPVPYKDADTKGIFDACAATVKSLNESGIRAEADFRDNYSPGWKYSHWEMKGVPLRIEIGPKDYANNQVRAVRRDNSAKHDIPMADLVGRVQDMLNNIQQSLFDVAKQKRDACIKVVHTWDEFVEALSQKKMILAPWCDEEAVEKDVKARTKGDMGAAKSLCSPFDQPELSEGTLCFASGKPAKKWTYWGRSY</sequence>
<dbReference type="GO" id="GO:0017101">
    <property type="term" value="C:aminoacyl-tRNA synthetase multienzyme complex"/>
    <property type="evidence" value="ECO:0007669"/>
    <property type="project" value="TreeGrafter"/>
</dbReference>
<evidence type="ECO:0000256" key="1">
    <source>
        <dbReference type="ARBA" id="ARBA00012831"/>
    </source>
</evidence>
<keyword evidence="3" id="KW-0547">Nucleotide-binding</keyword>
<dbReference type="InterPro" id="IPR016061">
    <property type="entry name" value="Pro-tRNA_ligase_II_C"/>
</dbReference>
<dbReference type="SMART" id="SM00946">
    <property type="entry name" value="ProRS-C_1"/>
    <property type="match status" value="1"/>
</dbReference>
<keyword evidence="11" id="KW-1185">Reference proteome</keyword>
<proteinExistence type="predicted"/>
<dbReference type="InterPro" id="IPR002316">
    <property type="entry name" value="Pro-tRNA-ligase_IIa"/>
</dbReference>
<evidence type="ECO:0000256" key="6">
    <source>
        <dbReference type="ARBA" id="ARBA00023146"/>
    </source>
</evidence>
<dbReference type="CDD" id="cd00862">
    <property type="entry name" value="ProRS_anticodon_zinc"/>
    <property type="match status" value="1"/>
</dbReference>
<protein>
    <recommendedName>
        <fullName evidence="1">proline--tRNA ligase</fullName>
        <ecNumber evidence="1">6.1.1.15</ecNumber>
    </recommendedName>
    <alternativeName>
        <fullName evidence="7">Prolyl-tRNA synthetase</fullName>
    </alternativeName>
</protein>
<dbReference type="Gene3D" id="3.30.930.10">
    <property type="entry name" value="Bira Bifunctional Protein, Domain 2"/>
    <property type="match status" value="1"/>
</dbReference>
<dbReference type="InterPro" id="IPR002314">
    <property type="entry name" value="aa-tRNA-synt_IIb"/>
</dbReference>
<reference evidence="10" key="1">
    <citation type="submission" date="2020-06" db="EMBL/GenBank/DDBJ databases">
        <authorList>
            <person name="Li T."/>
            <person name="Hu X."/>
            <person name="Zhang T."/>
            <person name="Song X."/>
            <person name="Zhang H."/>
            <person name="Dai N."/>
            <person name="Sheng W."/>
            <person name="Hou X."/>
            <person name="Wei L."/>
        </authorList>
    </citation>
    <scope>NUCLEOTIDE SEQUENCE</scope>
    <source>
        <strain evidence="10">K16</strain>
        <tissue evidence="10">Leaf</tissue>
    </source>
</reference>
<evidence type="ECO:0000256" key="3">
    <source>
        <dbReference type="ARBA" id="ARBA00022741"/>
    </source>
</evidence>
<evidence type="ECO:0000256" key="8">
    <source>
        <dbReference type="ARBA" id="ARBA00047671"/>
    </source>
</evidence>
<keyword evidence="2 10" id="KW-0436">Ligase</keyword>
<dbReference type="Gene3D" id="3.40.50.800">
    <property type="entry name" value="Anticodon-binding domain"/>
    <property type="match status" value="1"/>
</dbReference>
<feature type="domain" description="Aminoacyl-transfer RNA synthetases class-II family profile" evidence="9">
    <location>
        <begin position="131"/>
        <end position="379"/>
    </location>
</feature>
<evidence type="ECO:0000313" key="10">
    <source>
        <dbReference type="EMBL" id="KAK4396730.1"/>
    </source>
</evidence>
<evidence type="ECO:0000256" key="7">
    <source>
        <dbReference type="ARBA" id="ARBA00029731"/>
    </source>
</evidence>
<evidence type="ECO:0000256" key="5">
    <source>
        <dbReference type="ARBA" id="ARBA00022917"/>
    </source>
</evidence>
<dbReference type="GO" id="GO:0005737">
    <property type="term" value="C:cytoplasm"/>
    <property type="evidence" value="ECO:0007669"/>
    <property type="project" value="InterPro"/>
</dbReference>
<evidence type="ECO:0000256" key="4">
    <source>
        <dbReference type="ARBA" id="ARBA00022840"/>
    </source>
</evidence>
<keyword evidence="4" id="KW-0067">ATP-binding</keyword>
<dbReference type="AlphaFoldDB" id="A0AAE1WNJ9"/>
<dbReference type="Pfam" id="PF03129">
    <property type="entry name" value="HGTP_anticodon"/>
    <property type="match status" value="1"/>
</dbReference>
<dbReference type="SUPFAM" id="SSF55681">
    <property type="entry name" value="Class II aaRS and biotin synthetases"/>
    <property type="match status" value="1"/>
</dbReference>
<keyword evidence="5" id="KW-0648">Protein biosynthesis</keyword>
<evidence type="ECO:0000256" key="2">
    <source>
        <dbReference type="ARBA" id="ARBA00022598"/>
    </source>
</evidence>
<dbReference type="InterPro" id="IPR006195">
    <property type="entry name" value="aa-tRNA-synth_II"/>
</dbReference>
<evidence type="ECO:0000313" key="11">
    <source>
        <dbReference type="Proteomes" id="UP001289374"/>
    </source>
</evidence>
<keyword evidence="6" id="KW-0030">Aminoacyl-tRNA synthetase</keyword>
<dbReference type="Pfam" id="PF09180">
    <property type="entry name" value="ProRS-C_1"/>
    <property type="match status" value="1"/>
</dbReference>
<evidence type="ECO:0000259" key="9">
    <source>
        <dbReference type="PROSITE" id="PS50862"/>
    </source>
</evidence>
<dbReference type="SUPFAM" id="SSF52954">
    <property type="entry name" value="Class II aaRS ABD-related"/>
    <property type="match status" value="1"/>
</dbReference>
<dbReference type="EMBL" id="JACGWL010000008">
    <property type="protein sequence ID" value="KAK4396730.1"/>
    <property type="molecule type" value="Genomic_DNA"/>
</dbReference>
<dbReference type="Proteomes" id="UP001289374">
    <property type="component" value="Unassembled WGS sequence"/>
</dbReference>
<dbReference type="InterPro" id="IPR004154">
    <property type="entry name" value="Anticodon-bd"/>
</dbReference>